<feature type="compositionally biased region" description="Basic and acidic residues" evidence="1">
    <location>
        <begin position="493"/>
        <end position="509"/>
    </location>
</feature>
<gene>
    <name evidence="2" type="primary">GLG2_0</name>
    <name evidence="2" type="ORF">Cantr_05029</name>
</gene>
<reference evidence="2 3" key="1">
    <citation type="submission" date="2018-06" db="EMBL/GenBank/DDBJ databases">
        <title>Whole genome sequencing of Candida tropicalis (genome annotated by CSBL at Korea University).</title>
        <authorList>
            <person name="Ahn J."/>
        </authorList>
    </citation>
    <scope>NUCLEOTIDE SEQUENCE [LARGE SCALE GENOMIC DNA]</scope>
    <source>
        <strain evidence="2 3">ATCC 20962</strain>
    </source>
</reference>
<evidence type="ECO:0000313" key="2">
    <source>
        <dbReference type="EMBL" id="RCK55688.1"/>
    </source>
</evidence>
<feature type="region of interest" description="Disordered" evidence="1">
    <location>
        <begin position="546"/>
        <end position="576"/>
    </location>
</feature>
<feature type="region of interest" description="Disordered" evidence="1">
    <location>
        <begin position="516"/>
        <end position="535"/>
    </location>
</feature>
<comment type="caution">
    <text evidence="2">The sequence shown here is derived from an EMBL/GenBank/DDBJ whole genome shotgun (WGS) entry which is preliminary data.</text>
</comment>
<dbReference type="InterPro" id="IPR029044">
    <property type="entry name" value="Nucleotide-diphossugar_trans"/>
</dbReference>
<proteinExistence type="predicted"/>
<organism evidence="2 3">
    <name type="scientific">Candida viswanathii</name>
    <dbReference type="NCBI Taxonomy" id="5486"/>
    <lineage>
        <taxon>Eukaryota</taxon>
        <taxon>Fungi</taxon>
        <taxon>Dikarya</taxon>
        <taxon>Ascomycota</taxon>
        <taxon>Saccharomycotina</taxon>
        <taxon>Pichiomycetes</taxon>
        <taxon>Debaryomycetaceae</taxon>
        <taxon>Candida/Lodderomyces clade</taxon>
        <taxon>Candida</taxon>
    </lineage>
</organism>
<accession>A0A367XPZ9</accession>
<dbReference type="Proteomes" id="UP000253472">
    <property type="component" value="Unassembled WGS sequence"/>
</dbReference>
<dbReference type="GO" id="GO:0016757">
    <property type="term" value="F:glycosyltransferase activity"/>
    <property type="evidence" value="ECO:0007669"/>
    <property type="project" value="InterPro"/>
</dbReference>
<dbReference type="PANTHER" id="PTHR11183">
    <property type="entry name" value="GLYCOGENIN SUBFAMILY MEMBER"/>
    <property type="match status" value="1"/>
</dbReference>
<dbReference type="AlphaFoldDB" id="A0A367XPZ9"/>
<keyword evidence="3" id="KW-1185">Reference proteome</keyword>
<dbReference type="Pfam" id="PF01501">
    <property type="entry name" value="Glyco_transf_8"/>
    <property type="match status" value="1"/>
</dbReference>
<evidence type="ECO:0000313" key="3">
    <source>
        <dbReference type="Proteomes" id="UP000253472"/>
    </source>
</evidence>
<dbReference type="OrthoDB" id="2014201at2759"/>
<dbReference type="InterPro" id="IPR050587">
    <property type="entry name" value="GNT1/Glycosyltrans_8"/>
</dbReference>
<dbReference type="EMBL" id="QLNQ01000029">
    <property type="protein sequence ID" value="RCK55688.1"/>
    <property type="molecule type" value="Genomic_DNA"/>
</dbReference>
<dbReference type="STRING" id="5486.A0A367XPZ9"/>
<feature type="compositionally biased region" description="Pro residues" evidence="1">
    <location>
        <begin position="473"/>
        <end position="492"/>
    </location>
</feature>
<protein>
    <submittedName>
        <fullName evidence="2">Glycogenin-2</fullName>
    </submittedName>
</protein>
<dbReference type="InterPro" id="IPR002495">
    <property type="entry name" value="Glyco_trans_8"/>
</dbReference>
<dbReference type="SUPFAM" id="SSF53448">
    <property type="entry name" value="Nucleotide-diphospho-sugar transferases"/>
    <property type="match status" value="1"/>
</dbReference>
<name>A0A367XPZ9_9ASCO</name>
<sequence length="720" mass="83964">MTNAVFTLLYNPDYLAGALVLGTTLKKLLSKQETTPQYPDTKLGVLIDKSNFTPYQLQLLATYYDDLIDVSPLRSTIVGKLTYDLKRPELDKTFTKVKLWSLLPYEKILYLDSDTLPIIPIAENGGSILDLLTLDFPKFKILAAPDNGFPDIFNSGVFVLKPNLDDYSNLSALVRESATNPDVSFDGADQGLLNQYFNAQPDWVQNLLKKKVTDVSDINYTQDSHWIKIPFLYNVTPSAEYQYLPAFKHFQQPPQPSKFGQPPAEAELEDHGGEQPTQDEEIWKTTVETLGHYHSTALLYINYRTTQVKLVHFIGPFKPWRLSSAITGIHKDWWKIWIEEFGEKSVPDVIYREQHPIQEPVHHHHDATNEAIQTVGEPGAESTYEVKTIEEYPEPVPPPIDVSDPVTLLDPANYQRFEDNVQPTVDSMWDPTREPPPQHVEYHAPQGYETFDQSLKSFTNEWDHRHEVHHEPPPPPAPAPAPYYVPPPPPPAYHEEHHHHHEEYHPPQEQHYEEPQYHHHEEHHHHHEEQPHHEEYHHHEEYNHHEEYHHHEEPHYEEPHYDPPHQEDDHHHHEEHHVERVFPEFIPHERPELYGHKYVEPERVFDNSNDYYPTHLLQELEKIDINKDAASNSGSQSPNPRDLAAEVTSFNEVNEELSKEGYLDETAFEEVYDEDKEGIEVDNVDQDLVVEEEEDEEIPKLFPWEFRSDGKVTAERVFDY</sequence>
<feature type="region of interest" description="Disordered" evidence="1">
    <location>
        <begin position="253"/>
        <end position="278"/>
    </location>
</feature>
<dbReference type="Gene3D" id="3.90.550.10">
    <property type="entry name" value="Spore Coat Polysaccharide Biosynthesis Protein SpsA, Chain A"/>
    <property type="match status" value="1"/>
</dbReference>
<evidence type="ECO:0000256" key="1">
    <source>
        <dbReference type="SAM" id="MobiDB-lite"/>
    </source>
</evidence>
<feature type="region of interest" description="Disordered" evidence="1">
    <location>
        <begin position="464"/>
        <end position="509"/>
    </location>
</feature>